<sequence>MLTELEWDALKYILENDGSLTASTVEKYCNVPVKGEQERRLVDRLLQLGIVIENNDNTLAIVSKLICRI</sequence>
<accession>A0A1V9Y818</accession>
<name>A0A1V9Y818_9STRA</name>
<dbReference type="EMBL" id="JNBS01004880">
    <property type="protein sequence ID" value="OQR81871.1"/>
    <property type="molecule type" value="Genomic_DNA"/>
</dbReference>
<organism evidence="1 2">
    <name type="scientific">Thraustotheca clavata</name>
    <dbReference type="NCBI Taxonomy" id="74557"/>
    <lineage>
        <taxon>Eukaryota</taxon>
        <taxon>Sar</taxon>
        <taxon>Stramenopiles</taxon>
        <taxon>Oomycota</taxon>
        <taxon>Saprolegniomycetes</taxon>
        <taxon>Saprolegniales</taxon>
        <taxon>Achlyaceae</taxon>
        <taxon>Thraustotheca</taxon>
    </lineage>
</organism>
<dbReference type="AlphaFoldDB" id="A0A1V9Y818"/>
<keyword evidence="2" id="KW-1185">Reference proteome</keyword>
<evidence type="ECO:0000313" key="2">
    <source>
        <dbReference type="Proteomes" id="UP000243217"/>
    </source>
</evidence>
<reference evidence="1 2" key="1">
    <citation type="journal article" date="2014" name="Genome Biol. Evol.">
        <title>The secreted proteins of Achlya hypogyna and Thraustotheca clavata identify the ancestral oomycete secretome and reveal gene acquisitions by horizontal gene transfer.</title>
        <authorList>
            <person name="Misner I."/>
            <person name="Blouin N."/>
            <person name="Leonard G."/>
            <person name="Richards T.A."/>
            <person name="Lane C.E."/>
        </authorList>
    </citation>
    <scope>NUCLEOTIDE SEQUENCE [LARGE SCALE GENOMIC DNA]</scope>
    <source>
        <strain evidence="1 2">ATCC 34112</strain>
    </source>
</reference>
<evidence type="ECO:0000313" key="1">
    <source>
        <dbReference type="EMBL" id="OQR81871.1"/>
    </source>
</evidence>
<protein>
    <submittedName>
        <fullName evidence="1">Uncharacterized protein</fullName>
    </submittedName>
</protein>
<gene>
    <name evidence="1" type="ORF">THRCLA_23287</name>
</gene>
<dbReference type="Proteomes" id="UP000243217">
    <property type="component" value="Unassembled WGS sequence"/>
</dbReference>
<proteinExistence type="predicted"/>
<comment type="caution">
    <text evidence="1">The sequence shown here is derived from an EMBL/GenBank/DDBJ whole genome shotgun (WGS) entry which is preliminary data.</text>
</comment>